<evidence type="ECO:0000313" key="1">
    <source>
        <dbReference type="EMBL" id="JAE34569.1"/>
    </source>
</evidence>
<organism evidence="1">
    <name type="scientific">Arundo donax</name>
    <name type="common">Giant reed</name>
    <name type="synonym">Donax arundinaceus</name>
    <dbReference type="NCBI Taxonomy" id="35708"/>
    <lineage>
        <taxon>Eukaryota</taxon>
        <taxon>Viridiplantae</taxon>
        <taxon>Streptophyta</taxon>
        <taxon>Embryophyta</taxon>
        <taxon>Tracheophyta</taxon>
        <taxon>Spermatophyta</taxon>
        <taxon>Magnoliopsida</taxon>
        <taxon>Liliopsida</taxon>
        <taxon>Poales</taxon>
        <taxon>Poaceae</taxon>
        <taxon>PACMAD clade</taxon>
        <taxon>Arundinoideae</taxon>
        <taxon>Arundineae</taxon>
        <taxon>Arundo</taxon>
    </lineage>
</organism>
<accession>A0A0A9HFI3</accession>
<proteinExistence type="predicted"/>
<name>A0A0A9HFI3_ARUDO</name>
<dbReference type="EMBL" id="GBRH01163327">
    <property type="protein sequence ID" value="JAE34569.1"/>
    <property type="molecule type" value="Transcribed_RNA"/>
</dbReference>
<reference evidence="1" key="2">
    <citation type="journal article" date="2015" name="Data Brief">
        <title>Shoot transcriptome of the giant reed, Arundo donax.</title>
        <authorList>
            <person name="Barrero R.A."/>
            <person name="Guerrero F.D."/>
            <person name="Moolhuijzen P."/>
            <person name="Goolsby J.A."/>
            <person name="Tidwell J."/>
            <person name="Bellgard S.E."/>
            <person name="Bellgard M.I."/>
        </authorList>
    </citation>
    <scope>NUCLEOTIDE SEQUENCE</scope>
    <source>
        <tissue evidence="1">Shoot tissue taken approximately 20 cm above the soil surface</tissue>
    </source>
</reference>
<protein>
    <submittedName>
        <fullName evidence="1">Uncharacterized protein</fullName>
    </submittedName>
</protein>
<sequence length="19" mass="2139">MANFFSCPCPQLLPTNLQN</sequence>
<dbReference type="AlphaFoldDB" id="A0A0A9HFI3"/>
<reference evidence="1" key="1">
    <citation type="submission" date="2014-09" db="EMBL/GenBank/DDBJ databases">
        <authorList>
            <person name="Magalhaes I.L.F."/>
            <person name="Oliveira U."/>
            <person name="Santos F.R."/>
            <person name="Vidigal T.H.D.A."/>
            <person name="Brescovit A.D."/>
            <person name="Santos A.J."/>
        </authorList>
    </citation>
    <scope>NUCLEOTIDE SEQUENCE</scope>
    <source>
        <tissue evidence="1">Shoot tissue taken approximately 20 cm above the soil surface</tissue>
    </source>
</reference>